<dbReference type="InterPro" id="IPR014729">
    <property type="entry name" value="Rossmann-like_a/b/a_fold"/>
</dbReference>
<evidence type="ECO:0000313" key="2">
    <source>
        <dbReference type="Proteomes" id="UP000490939"/>
    </source>
</evidence>
<dbReference type="Proteomes" id="UP000490939">
    <property type="component" value="Unassembled WGS sequence"/>
</dbReference>
<name>A0A8H3VSA1_VENIN</name>
<evidence type="ECO:0008006" key="3">
    <source>
        <dbReference type="Google" id="ProtNLM"/>
    </source>
</evidence>
<dbReference type="GO" id="GO:0016887">
    <property type="term" value="F:ATP hydrolysis activity"/>
    <property type="evidence" value="ECO:0007669"/>
    <property type="project" value="TreeGrafter"/>
</dbReference>
<organism evidence="1 2">
    <name type="scientific">Venturia inaequalis</name>
    <name type="common">Apple scab fungus</name>
    <dbReference type="NCBI Taxonomy" id="5025"/>
    <lineage>
        <taxon>Eukaryota</taxon>
        <taxon>Fungi</taxon>
        <taxon>Dikarya</taxon>
        <taxon>Ascomycota</taxon>
        <taxon>Pezizomycotina</taxon>
        <taxon>Dothideomycetes</taxon>
        <taxon>Pleosporomycetidae</taxon>
        <taxon>Venturiales</taxon>
        <taxon>Venturiaceae</taxon>
        <taxon>Venturia</taxon>
    </lineage>
</organism>
<proteinExistence type="predicted"/>
<dbReference type="PANTHER" id="PTHR31285">
    <property type="entry name" value="NICOTINAMIDE MONONUCLEOTIDE ADENYLYLTRANSFERASE"/>
    <property type="match status" value="1"/>
</dbReference>
<dbReference type="AlphaFoldDB" id="A0A8H3VSA1"/>
<dbReference type="GO" id="GO:0005737">
    <property type="term" value="C:cytoplasm"/>
    <property type="evidence" value="ECO:0007669"/>
    <property type="project" value="TreeGrafter"/>
</dbReference>
<reference evidence="1 2" key="1">
    <citation type="submission" date="2019-07" db="EMBL/GenBank/DDBJ databases">
        <title>Venturia inaequalis Genome Resource.</title>
        <authorList>
            <person name="Lichtner F.J."/>
        </authorList>
    </citation>
    <scope>NUCLEOTIDE SEQUENCE [LARGE SCALE GENOMIC DNA]</scope>
    <source>
        <strain evidence="1 2">DMI_063113</strain>
    </source>
</reference>
<comment type="caution">
    <text evidence="1">The sequence shown here is derived from an EMBL/GenBank/DDBJ whole genome shotgun (WGS) entry which is preliminary data.</text>
</comment>
<dbReference type="SUPFAM" id="SSF52374">
    <property type="entry name" value="Nucleotidylyl transferase"/>
    <property type="match status" value="1"/>
</dbReference>
<gene>
    <name evidence="1" type="ORF">EG327_010270</name>
</gene>
<dbReference type="Gene3D" id="3.40.50.620">
    <property type="entry name" value="HUPs"/>
    <property type="match status" value="1"/>
</dbReference>
<dbReference type="PANTHER" id="PTHR31285:SF0">
    <property type="entry name" value="NICOTINAMIDE MONONUCLEOTIDE ADENYLYLTRANSFERASE"/>
    <property type="match status" value="1"/>
</dbReference>
<dbReference type="GO" id="GO:0000309">
    <property type="term" value="F:nicotinamide-nucleotide adenylyltransferase activity"/>
    <property type="evidence" value="ECO:0007669"/>
    <property type="project" value="TreeGrafter"/>
</dbReference>
<protein>
    <recommendedName>
        <fullName evidence="3">Nicotinamide-nucleotide adenylyltransferase</fullName>
    </recommendedName>
</protein>
<dbReference type="EMBL" id="WNWR01000072">
    <property type="protein sequence ID" value="KAE9992058.1"/>
    <property type="molecule type" value="Genomic_DNA"/>
</dbReference>
<evidence type="ECO:0000313" key="1">
    <source>
        <dbReference type="EMBL" id="KAE9992058.1"/>
    </source>
</evidence>
<sequence>MSEMASRISQTRALLPALEASLKAFQQSSTPFKIIRSINLASSNSNTNTPPLQPPTPIPSAKPKTLFILDSSYNPPSRAHLALATTALRTSTDPAPRRLLLLFSTSNADKAAQPASFVHRMAMMMLFAEDLLLTLQQQRQSHDTVGEREAGEEVETDTDVNVDVEIDIGLTKEPYYTSKSHAITTALPPPYPSNPTHTHLLGYDTLTRFLSPKYYATHTPPLSALSPFFDAGHKLLVLLRPSSALGTSSSSAQEEKEEKELQDQTLYITTLPTPPLKHQGFNPSWSAQIATLQGPDVKEAAGISSTLIRTAVGDGEWGRVEGMCTPGVAAWIRGEGLYAE</sequence>
<keyword evidence="2" id="KW-1185">Reference proteome</keyword>
<dbReference type="GO" id="GO:0005634">
    <property type="term" value="C:nucleus"/>
    <property type="evidence" value="ECO:0007669"/>
    <property type="project" value="TreeGrafter"/>
</dbReference>
<accession>A0A8H3VSA1</accession>